<dbReference type="Pfam" id="PF13527">
    <property type="entry name" value="Acetyltransf_9"/>
    <property type="match status" value="1"/>
</dbReference>
<protein>
    <submittedName>
        <fullName evidence="2">GNAT family N-acetyltransferase</fullName>
        <ecNumber evidence="2">2.3.1.-</ecNumber>
    </submittedName>
</protein>
<proteinExistence type="predicted"/>
<name>A0ABV3CJN2_9ACTN</name>
<evidence type="ECO:0000313" key="3">
    <source>
        <dbReference type="Proteomes" id="UP001551329"/>
    </source>
</evidence>
<keyword evidence="3" id="KW-1185">Reference proteome</keyword>
<evidence type="ECO:0000259" key="1">
    <source>
        <dbReference type="PROSITE" id="PS51186"/>
    </source>
</evidence>
<dbReference type="EMBL" id="JBEZAE010000032">
    <property type="protein sequence ID" value="MEU7074992.1"/>
    <property type="molecule type" value="Genomic_DNA"/>
</dbReference>
<dbReference type="InterPro" id="IPR051554">
    <property type="entry name" value="Acetyltransferase_Eis"/>
</dbReference>
<dbReference type="PANTHER" id="PTHR37817:SF1">
    <property type="entry name" value="N-ACETYLTRANSFERASE EIS"/>
    <property type="match status" value="1"/>
</dbReference>
<dbReference type="Gene3D" id="3.40.630.30">
    <property type="match status" value="1"/>
</dbReference>
<keyword evidence="2" id="KW-0808">Transferase</keyword>
<reference evidence="2 3" key="1">
    <citation type="submission" date="2024-06" db="EMBL/GenBank/DDBJ databases">
        <title>The Natural Products Discovery Center: Release of the First 8490 Sequenced Strains for Exploring Actinobacteria Biosynthetic Diversity.</title>
        <authorList>
            <person name="Kalkreuter E."/>
            <person name="Kautsar S.A."/>
            <person name="Yang D."/>
            <person name="Bader C.D."/>
            <person name="Teijaro C.N."/>
            <person name="Fluegel L."/>
            <person name="Davis C.M."/>
            <person name="Simpson J.R."/>
            <person name="Lauterbach L."/>
            <person name="Steele A.D."/>
            <person name="Gui C."/>
            <person name="Meng S."/>
            <person name="Li G."/>
            <person name="Viehrig K."/>
            <person name="Ye F."/>
            <person name="Su P."/>
            <person name="Kiefer A.F."/>
            <person name="Nichols A."/>
            <person name="Cepeda A.J."/>
            <person name="Yan W."/>
            <person name="Fan B."/>
            <person name="Jiang Y."/>
            <person name="Adhikari A."/>
            <person name="Zheng C.-J."/>
            <person name="Schuster L."/>
            <person name="Cowan T.M."/>
            <person name="Smanski M.J."/>
            <person name="Chevrette M.G."/>
            <person name="De Carvalho L.P.S."/>
            <person name="Shen B."/>
        </authorList>
    </citation>
    <scope>NUCLEOTIDE SEQUENCE [LARGE SCALE GENOMIC DNA]</scope>
    <source>
        <strain evidence="2 3">NPDC045974</strain>
    </source>
</reference>
<dbReference type="InterPro" id="IPR000182">
    <property type="entry name" value="GNAT_dom"/>
</dbReference>
<dbReference type="GO" id="GO:0016746">
    <property type="term" value="F:acyltransferase activity"/>
    <property type="evidence" value="ECO:0007669"/>
    <property type="project" value="UniProtKB-KW"/>
</dbReference>
<gene>
    <name evidence="2" type="ORF">AB0A88_33380</name>
</gene>
<dbReference type="InterPro" id="IPR016181">
    <property type="entry name" value="Acyl_CoA_acyltransferase"/>
</dbReference>
<dbReference type="Proteomes" id="UP001551329">
    <property type="component" value="Unassembled WGS sequence"/>
</dbReference>
<dbReference type="RefSeq" id="WP_358477362.1">
    <property type="nucleotide sequence ID" value="NZ_JBEZAE010000032.1"/>
</dbReference>
<organism evidence="2 3">
    <name type="scientific">Streptomyces narbonensis</name>
    <dbReference type="NCBI Taxonomy" id="67333"/>
    <lineage>
        <taxon>Bacteria</taxon>
        <taxon>Bacillati</taxon>
        <taxon>Actinomycetota</taxon>
        <taxon>Actinomycetes</taxon>
        <taxon>Kitasatosporales</taxon>
        <taxon>Streptomycetaceae</taxon>
        <taxon>Streptomyces</taxon>
    </lineage>
</organism>
<keyword evidence="2" id="KW-0012">Acyltransferase</keyword>
<evidence type="ECO:0000313" key="2">
    <source>
        <dbReference type="EMBL" id="MEU7074992.1"/>
    </source>
</evidence>
<accession>A0ABV3CJN2</accession>
<dbReference type="EC" id="2.3.1.-" evidence="2"/>
<dbReference type="PROSITE" id="PS51186">
    <property type="entry name" value="GNAT"/>
    <property type="match status" value="1"/>
</dbReference>
<feature type="domain" description="N-acetyltransferase" evidence="1">
    <location>
        <begin position="13"/>
        <end position="154"/>
    </location>
</feature>
<comment type="caution">
    <text evidence="2">The sequence shown here is derived from an EMBL/GenBank/DDBJ whole genome shotgun (WGS) entry which is preliminary data.</text>
</comment>
<dbReference type="SUPFAM" id="SSF55729">
    <property type="entry name" value="Acyl-CoA N-acyltransferases (Nat)"/>
    <property type="match status" value="1"/>
</dbReference>
<dbReference type="PANTHER" id="PTHR37817">
    <property type="entry name" value="N-ACETYLTRANSFERASE EIS"/>
    <property type="match status" value="1"/>
</dbReference>
<sequence>MNENTSSAPFTVLRLGRYTRAEQDEILGAVDDPFGVMDTGLTWRGKDEHFGIRRGARLVAHAGLVRLPLVIDDTPTEVVGVGGVAVAADVRGAGLARQVVSAALEHARTMGPRHALLFCRPPLEGLYRRLGWHGLDVDVLVEQPESRLVVMPLRTMVIPLRGDATWPSGPVRLLSLPM</sequence>